<organism evidence="1">
    <name type="scientific">Trepomonas sp. PC1</name>
    <dbReference type="NCBI Taxonomy" id="1076344"/>
    <lineage>
        <taxon>Eukaryota</taxon>
        <taxon>Metamonada</taxon>
        <taxon>Diplomonadida</taxon>
        <taxon>Hexamitidae</taxon>
        <taxon>Hexamitinae</taxon>
        <taxon>Trepomonas</taxon>
    </lineage>
</organism>
<protein>
    <submittedName>
        <fullName evidence="1">Uncharacterized protein</fullName>
    </submittedName>
</protein>
<dbReference type="AlphaFoldDB" id="A0A146KM47"/>
<name>A0A146KM47_9EUKA</name>
<dbReference type="EMBL" id="GDID01000190">
    <property type="protein sequence ID" value="JAP96416.1"/>
    <property type="molecule type" value="Transcribed_RNA"/>
</dbReference>
<accession>A0A146KM47</accession>
<gene>
    <name evidence="1" type="ORF">TPC1_10263</name>
</gene>
<sequence>ILYCSENPSILEMVHFASSTVKEQLSQSAYGRQLVQLSEMHQNLQNILTVLSIPATVNVDDFIEYLTQEQSVEIKNKVKPIAQIKSIMSNPEKKVSPNMQVLNLLPQIDIKQMKQK</sequence>
<proteinExistence type="predicted"/>
<reference evidence="1" key="1">
    <citation type="submission" date="2015-07" db="EMBL/GenBank/DDBJ databases">
        <title>Adaptation to a free-living lifestyle via gene acquisitions in the diplomonad Trepomonas sp. PC1.</title>
        <authorList>
            <person name="Xu F."/>
            <person name="Jerlstrom-Hultqvist J."/>
            <person name="Kolisko M."/>
            <person name="Simpson A.G.B."/>
            <person name="Roger A.J."/>
            <person name="Svard S.G."/>
            <person name="Andersson J.O."/>
        </authorList>
    </citation>
    <scope>NUCLEOTIDE SEQUENCE</scope>
    <source>
        <strain evidence="1">PC1</strain>
    </source>
</reference>
<feature type="non-terminal residue" evidence="1">
    <location>
        <position position="1"/>
    </location>
</feature>
<evidence type="ECO:0000313" key="1">
    <source>
        <dbReference type="EMBL" id="JAP96416.1"/>
    </source>
</evidence>
<feature type="non-terminal residue" evidence="1">
    <location>
        <position position="116"/>
    </location>
</feature>